<evidence type="ECO:0000256" key="9">
    <source>
        <dbReference type="SAM" id="SignalP"/>
    </source>
</evidence>
<dbReference type="Proteomes" id="UP001562425">
    <property type="component" value="Unassembled WGS sequence"/>
</dbReference>
<comment type="subcellular location">
    <subcellularLocation>
        <location evidence="1">Cell membrane</location>
        <topology evidence="1">Multi-pass membrane protein</topology>
    </subcellularLocation>
</comment>
<sequence>MQPTWKILGVLLLLNVATAAAYSALVGSYIATLIRYLAAKEPGSFDCWFYETTEPPQRSILDYIITLNQAVMIPQRIFHATYAIEASRLPALLIVNYNRKYFLEIGRPFSTFEVFTVPFRQEVWIGFFAFLLICILVMILQPIRITNNLILLPMCGFERREFHLVSAGEKTILITLTVIFFALLSAYEAKIIAFMTEFPHQADPRTLDDLLRRNITIQQYGESWGRFMFEDDPRIGQLFARSAHQSQHDIQWDSQEHALTGGRSFMQMVLSHPNNYDPDTGRQRFIILSDFTLGIRIMFMFCGRRNPLAPKIKLQEVWRFEAGLYDFWAREQTRHEFGIRQTRYLCLDSVDVGIAELEPAWYALGIGMGLGCVALVLEFMQSMIPHAMVIAAPSGRRLTALEIFTIPFQRELWIWLMTFLLISVLLMLLFPTGFTNNLILLPVCGFDRRQFHLVSTLEKTFLIALIVIYFVLLSAYQAKIITLMTEFPHAADPRTLDDLLRNNMTVQFSHDWSKPMIEDDPRMGHLDRTFMKFALNDRRNFDPVTGRPRLVILDEFTLGVRISFYFCGYRNPLVAKIRRAEMLRFETGLYDSWARKRFRQEFGVRQSRFMFFEGVDIGITELEPAWYALAIG</sequence>
<keyword evidence="11" id="KW-1185">Reference proteome</keyword>
<keyword evidence="9" id="KW-0732">Signal</keyword>
<reference evidence="10 11" key="1">
    <citation type="submission" date="2024-05" db="EMBL/GenBank/DDBJ databases">
        <title>Culex pipiens pipiens assembly and annotation.</title>
        <authorList>
            <person name="Alout H."/>
            <person name="Durand T."/>
        </authorList>
    </citation>
    <scope>NUCLEOTIDE SEQUENCE [LARGE SCALE GENOMIC DNA]</scope>
    <source>
        <strain evidence="10">HA-2024</strain>
        <tissue evidence="10">Whole body</tissue>
    </source>
</reference>
<evidence type="ECO:0000256" key="5">
    <source>
        <dbReference type="ARBA" id="ARBA00023136"/>
    </source>
</evidence>
<evidence type="ECO:0000256" key="4">
    <source>
        <dbReference type="ARBA" id="ARBA00022989"/>
    </source>
</evidence>
<feature type="signal peptide" evidence="9">
    <location>
        <begin position="1"/>
        <end position="21"/>
    </location>
</feature>
<protein>
    <submittedName>
        <fullName evidence="10">Uncharacterized protein</fullName>
    </submittedName>
</protein>
<comment type="caution">
    <text evidence="10">The sequence shown here is derived from an EMBL/GenBank/DDBJ whole genome shotgun (WGS) entry which is preliminary data.</text>
</comment>
<feature type="transmembrane region" description="Helical" evidence="8">
    <location>
        <begin position="412"/>
        <end position="430"/>
    </location>
</feature>
<keyword evidence="4 8" id="KW-1133">Transmembrane helix</keyword>
<feature type="transmembrane region" description="Helical" evidence="8">
    <location>
        <begin position="123"/>
        <end position="143"/>
    </location>
</feature>
<evidence type="ECO:0000313" key="11">
    <source>
        <dbReference type="Proteomes" id="UP001562425"/>
    </source>
</evidence>
<evidence type="ECO:0000256" key="7">
    <source>
        <dbReference type="ARBA" id="ARBA00023180"/>
    </source>
</evidence>
<feature type="chain" id="PRO_5044872897" evidence="9">
    <location>
        <begin position="22"/>
        <end position="632"/>
    </location>
</feature>
<keyword evidence="6" id="KW-0675">Receptor</keyword>
<keyword evidence="7" id="KW-0325">Glycoprotein</keyword>
<evidence type="ECO:0000256" key="6">
    <source>
        <dbReference type="ARBA" id="ARBA00023170"/>
    </source>
</evidence>
<dbReference type="InterPro" id="IPR052192">
    <property type="entry name" value="Insect_Ionotropic_Sensory_Rcpt"/>
</dbReference>
<evidence type="ECO:0000256" key="1">
    <source>
        <dbReference type="ARBA" id="ARBA00004651"/>
    </source>
</evidence>
<evidence type="ECO:0000256" key="3">
    <source>
        <dbReference type="ARBA" id="ARBA00022692"/>
    </source>
</evidence>
<proteinExistence type="predicted"/>
<dbReference type="EMBL" id="JBEHCU010010826">
    <property type="protein sequence ID" value="KAL1377660.1"/>
    <property type="molecule type" value="Genomic_DNA"/>
</dbReference>
<organism evidence="10 11">
    <name type="scientific">Culex pipiens pipiens</name>
    <name type="common">Northern house mosquito</name>
    <dbReference type="NCBI Taxonomy" id="38569"/>
    <lineage>
        <taxon>Eukaryota</taxon>
        <taxon>Metazoa</taxon>
        <taxon>Ecdysozoa</taxon>
        <taxon>Arthropoda</taxon>
        <taxon>Hexapoda</taxon>
        <taxon>Insecta</taxon>
        <taxon>Pterygota</taxon>
        <taxon>Neoptera</taxon>
        <taxon>Endopterygota</taxon>
        <taxon>Diptera</taxon>
        <taxon>Nematocera</taxon>
        <taxon>Culicoidea</taxon>
        <taxon>Culicidae</taxon>
        <taxon>Culicinae</taxon>
        <taxon>Culicini</taxon>
        <taxon>Culex</taxon>
        <taxon>Culex</taxon>
    </lineage>
</organism>
<name>A0ABD1CMP6_CULPP</name>
<evidence type="ECO:0000313" key="10">
    <source>
        <dbReference type="EMBL" id="KAL1377660.1"/>
    </source>
</evidence>
<keyword evidence="3 8" id="KW-0812">Transmembrane</keyword>
<dbReference type="AlphaFoldDB" id="A0ABD1CMP6"/>
<evidence type="ECO:0000256" key="2">
    <source>
        <dbReference type="ARBA" id="ARBA00022475"/>
    </source>
</evidence>
<dbReference type="GO" id="GO:0005886">
    <property type="term" value="C:plasma membrane"/>
    <property type="evidence" value="ECO:0007669"/>
    <property type="project" value="UniProtKB-SubCell"/>
</dbReference>
<dbReference type="PANTHER" id="PTHR42643">
    <property type="entry name" value="IONOTROPIC RECEPTOR 20A-RELATED"/>
    <property type="match status" value="1"/>
</dbReference>
<accession>A0ABD1CMP6</accession>
<keyword evidence="5 8" id="KW-0472">Membrane</keyword>
<keyword evidence="2" id="KW-1003">Cell membrane</keyword>
<feature type="transmembrane region" description="Helical" evidence="8">
    <location>
        <begin position="164"/>
        <end position="187"/>
    </location>
</feature>
<feature type="transmembrane region" description="Helical" evidence="8">
    <location>
        <begin position="460"/>
        <end position="478"/>
    </location>
</feature>
<evidence type="ECO:0000256" key="8">
    <source>
        <dbReference type="SAM" id="Phobius"/>
    </source>
</evidence>
<dbReference type="PANTHER" id="PTHR42643:SF41">
    <property type="entry name" value="IONOTROPIC RECEPTOR 20A-RELATED"/>
    <property type="match status" value="1"/>
</dbReference>
<gene>
    <name evidence="10" type="ORF">pipiens_004139</name>
</gene>